<gene>
    <name evidence="1" type="ORF">DB44_DN00070</name>
</gene>
<evidence type="ECO:0000313" key="1">
    <source>
        <dbReference type="EMBL" id="KIC71462.1"/>
    </source>
</evidence>
<dbReference type="Proteomes" id="UP000031465">
    <property type="component" value="Unassembled WGS sequence"/>
</dbReference>
<evidence type="ECO:0000313" key="2">
    <source>
        <dbReference type="Proteomes" id="UP000031465"/>
    </source>
</evidence>
<dbReference type="EMBL" id="JSAN01000086">
    <property type="protein sequence ID" value="KIC71462.1"/>
    <property type="molecule type" value="Genomic_DNA"/>
</dbReference>
<name>A0A0C1JW42_9BACT</name>
<reference evidence="1 2" key="1">
    <citation type="journal article" date="2014" name="Mol. Biol. Evol.">
        <title>Massive expansion of Ubiquitination-related gene families within the Chlamydiae.</title>
        <authorList>
            <person name="Domman D."/>
            <person name="Collingro A."/>
            <person name="Lagkouvardos I."/>
            <person name="Gehre L."/>
            <person name="Weinmaier T."/>
            <person name="Rattei T."/>
            <person name="Subtil A."/>
            <person name="Horn M."/>
        </authorList>
    </citation>
    <scope>NUCLEOTIDE SEQUENCE [LARGE SCALE GENOMIC DNA]</scope>
    <source>
        <strain evidence="1 2">EI2</strain>
    </source>
</reference>
<organism evidence="1 2">
    <name type="scientific">Candidatus Protochlamydia amoebophila</name>
    <dbReference type="NCBI Taxonomy" id="362787"/>
    <lineage>
        <taxon>Bacteria</taxon>
        <taxon>Pseudomonadati</taxon>
        <taxon>Chlamydiota</taxon>
        <taxon>Chlamydiia</taxon>
        <taxon>Parachlamydiales</taxon>
        <taxon>Parachlamydiaceae</taxon>
        <taxon>Candidatus Protochlamydia</taxon>
    </lineage>
</organism>
<proteinExistence type="predicted"/>
<comment type="caution">
    <text evidence="1">The sequence shown here is derived from an EMBL/GenBank/DDBJ whole genome shotgun (WGS) entry which is preliminary data.</text>
</comment>
<sequence>MIIGKVTKNINHTKEFISYVQKSLNIAATNKLITTEDGLQSFNSLLKQIIKESIPLSFFEMLSDLSLSSTDMYEILDVWNDIHPQQFLELLKKYQNQIVKSHISSDQMISLIKKNSQIHPETLIAIIEHLKIDDPRHQIEIIRYLLAIYPEEMLYKIENVKSISSLQKLECYLNAVSLYPRLISNWKAAFFAKTREELAKQSSFISILKIYDQIKMESEAEELVISKLESQWEKCFKEKESLSSLLSQCNFMNDFFYSRKELCIWLGFLLEHISKCNFSQKELAYVASIVPLIASSEHSLRYQLTAYLMEPEIIQKLLNQYPNHPPSLFLMIYDLFKIPQDLYTSFQKRNHLVSLSTLLSLQLSTSYTTKTKNQLFGILQASTTARFFLFNIYALRDLLSLQEPKLFENNCLSSLNLRELFFSIFNNYLRLKDLDLDDFFDHYIRTFGSFRIPEALIVYAKTLQNLPKAKEKKIILNSLKELVLDVFSGEYAKKRYQGNLSPHLHNLHKIDSNLINFWQENQIQGLITDFLNASPRLTLEGCVLEETDQIEEIFICTTEVAGSCLSVRGNPEDNKSFLAIPLDGKNKIFCIKEKSGKNGKMIARAKLSFLIDDQGNCVLLLDTLFSSLPYEESKTSSTP</sequence>
<accession>A0A0C1JW42</accession>
<dbReference type="AlphaFoldDB" id="A0A0C1JW42"/>
<protein>
    <submittedName>
        <fullName evidence="1">Uncharacterized protein</fullName>
    </submittedName>
</protein>
<feature type="non-terminal residue" evidence="1">
    <location>
        <position position="639"/>
    </location>
</feature>
<dbReference type="RefSeq" id="WP_039359137.1">
    <property type="nucleotide sequence ID" value="NZ_JSAN01000086.1"/>
</dbReference>